<evidence type="ECO:0000256" key="5">
    <source>
        <dbReference type="SAM" id="MobiDB-lite"/>
    </source>
</evidence>
<organism evidence="7 8">
    <name type="scientific">Lachancea mirantina</name>
    <dbReference type="NCBI Taxonomy" id="1230905"/>
    <lineage>
        <taxon>Eukaryota</taxon>
        <taxon>Fungi</taxon>
        <taxon>Dikarya</taxon>
        <taxon>Ascomycota</taxon>
        <taxon>Saccharomycotina</taxon>
        <taxon>Saccharomycetes</taxon>
        <taxon>Saccharomycetales</taxon>
        <taxon>Saccharomycetaceae</taxon>
        <taxon>Lachancea</taxon>
    </lineage>
</organism>
<evidence type="ECO:0000256" key="1">
    <source>
        <dbReference type="ARBA" id="ARBA00004173"/>
    </source>
</evidence>
<dbReference type="PANTHER" id="PTHR32035">
    <property type="entry name" value="AURORA KINASE A-INTERACTING PROTEIN"/>
    <property type="match status" value="1"/>
</dbReference>
<feature type="compositionally biased region" description="Basic residues" evidence="5">
    <location>
        <begin position="77"/>
        <end position="93"/>
    </location>
</feature>
<evidence type="ECO:0000256" key="4">
    <source>
        <dbReference type="ARBA" id="ARBA00035682"/>
    </source>
</evidence>
<dbReference type="InterPro" id="IPR013177">
    <property type="entry name" value="Ribosomal_mS38_C"/>
</dbReference>
<dbReference type="Pfam" id="PF08213">
    <property type="entry name" value="COX24_C"/>
    <property type="match status" value="1"/>
</dbReference>
<feature type="compositionally biased region" description="Basic and acidic residues" evidence="5">
    <location>
        <begin position="94"/>
        <end position="105"/>
    </location>
</feature>
<feature type="domain" description="Ribosomal protein mS38 C-terminal" evidence="6">
    <location>
        <begin position="70"/>
        <end position="103"/>
    </location>
</feature>
<protein>
    <recommendedName>
        <fullName evidence="4">Small ribosomal subunit protein mS38</fullName>
    </recommendedName>
</protein>
<sequence length="105" mass="11837">MFGVLRRSVGLGMISRSMASTRLYSLSHNTWSQPMVIPTVICALNPQIPALSAVQCSPSQADKADENGMLLDSVMRKRKLKMKKHKLRKRRKAQKAEKRKQSQGN</sequence>
<keyword evidence="2" id="KW-0496">Mitochondrion</keyword>
<name>A0A1G4JRY2_9SACH</name>
<evidence type="ECO:0000256" key="3">
    <source>
        <dbReference type="ARBA" id="ARBA00035647"/>
    </source>
</evidence>
<evidence type="ECO:0000313" key="7">
    <source>
        <dbReference type="EMBL" id="SCU93589.1"/>
    </source>
</evidence>
<keyword evidence="8" id="KW-1185">Reference proteome</keyword>
<comment type="similarity">
    <text evidence="3">Belongs to the mitochondrion-specific ribosomal protein mS38 family.</text>
</comment>
<accession>A0A1G4JRY2</accession>
<evidence type="ECO:0000256" key="2">
    <source>
        <dbReference type="ARBA" id="ARBA00023128"/>
    </source>
</evidence>
<reference evidence="7 8" key="1">
    <citation type="submission" date="2016-03" db="EMBL/GenBank/DDBJ databases">
        <authorList>
            <person name="Devillers H."/>
        </authorList>
    </citation>
    <scope>NUCLEOTIDE SEQUENCE [LARGE SCALE GENOMIC DNA]</scope>
    <source>
        <strain evidence="7">CBS 11717</strain>
    </source>
</reference>
<dbReference type="Proteomes" id="UP000191024">
    <property type="component" value="Chromosome E"/>
</dbReference>
<proteinExistence type="inferred from homology"/>
<dbReference type="PANTHER" id="PTHR32035:SF3">
    <property type="entry name" value="SMALL RIBOSOMAL SUBUNIT PROTEIN MS38"/>
    <property type="match status" value="1"/>
</dbReference>
<comment type="subcellular location">
    <subcellularLocation>
        <location evidence="1">Mitochondrion</location>
    </subcellularLocation>
</comment>
<dbReference type="GO" id="GO:0005739">
    <property type="term" value="C:mitochondrion"/>
    <property type="evidence" value="ECO:0007669"/>
    <property type="project" value="UniProtKB-SubCell"/>
</dbReference>
<dbReference type="SMART" id="SM01155">
    <property type="entry name" value="DUF1713"/>
    <property type="match status" value="1"/>
</dbReference>
<feature type="region of interest" description="Disordered" evidence="5">
    <location>
        <begin position="77"/>
        <end position="105"/>
    </location>
</feature>
<dbReference type="AlphaFoldDB" id="A0A1G4JRY2"/>
<evidence type="ECO:0000313" key="8">
    <source>
        <dbReference type="Proteomes" id="UP000191024"/>
    </source>
</evidence>
<dbReference type="EMBL" id="LT598465">
    <property type="protein sequence ID" value="SCU93589.1"/>
    <property type="molecule type" value="Genomic_DNA"/>
</dbReference>
<evidence type="ECO:0000259" key="6">
    <source>
        <dbReference type="SMART" id="SM01155"/>
    </source>
</evidence>
<gene>
    <name evidence="7" type="ORF">LAMI_0E14906G</name>
</gene>